<dbReference type="EMBL" id="JAJEPX010000050">
    <property type="protein sequence ID" value="MCC2177734.1"/>
    <property type="molecule type" value="Genomic_DNA"/>
</dbReference>
<reference evidence="2 3" key="1">
    <citation type="submission" date="2021-10" db="EMBL/GenBank/DDBJ databases">
        <title>Anaerobic single-cell dispensing facilitates the cultivation of human gut bacteria.</title>
        <authorList>
            <person name="Afrizal A."/>
        </authorList>
    </citation>
    <scope>NUCLEOTIDE SEQUENCE [LARGE SCALE GENOMIC DNA]</scope>
    <source>
        <strain evidence="2 3">CLA-AA-H270</strain>
    </source>
</reference>
<dbReference type="Proteomes" id="UP001298753">
    <property type="component" value="Unassembled WGS sequence"/>
</dbReference>
<evidence type="ECO:0000313" key="3">
    <source>
        <dbReference type="Proteomes" id="UP001298753"/>
    </source>
</evidence>
<dbReference type="GeneID" id="98659385"/>
<evidence type="ECO:0000313" key="2">
    <source>
        <dbReference type="EMBL" id="MCC2177734.1"/>
    </source>
</evidence>
<comment type="caution">
    <text evidence="2">The sequence shown here is derived from an EMBL/GenBank/DDBJ whole genome shotgun (WGS) entry which is preliminary data.</text>
</comment>
<dbReference type="PANTHER" id="PTHR38430">
    <property type="entry name" value="PROTEIN-ARGININE KINASE ACTIVATOR PROTEIN"/>
    <property type="match status" value="1"/>
</dbReference>
<dbReference type="GO" id="GO:0008270">
    <property type="term" value="F:zinc ion binding"/>
    <property type="evidence" value="ECO:0007669"/>
    <property type="project" value="TreeGrafter"/>
</dbReference>
<dbReference type="GO" id="GO:0005507">
    <property type="term" value="F:copper ion binding"/>
    <property type="evidence" value="ECO:0007669"/>
    <property type="project" value="TreeGrafter"/>
</dbReference>
<protein>
    <submittedName>
        <fullName evidence="2">UvrB/UvrC motif-containing protein</fullName>
    </submittedName>
</protein>
<organism evidence="2 3">
    <name type="scientific">Agathobaculum butyriciproducens</name>
    <dbReference type="NCBI Taxonomy" id="1628085"/>
    <lineage>
        <taxon>Bacteria</taxon>
        <taxon>Bacillati</taxon>
        <taxon>Bacillota</taxon>
        <taxon>Clostridia</taxon>
        <taxon>Eubacteriales</taxon>
        <taxon>Butyricicoccaceae</taxon>
        <taxon>Agathobaculum</taxon>
    </lineage>
</organism>
<dbReference type="SUPFAM" id="SSF46600">
    <property type="entry name" value="C-terminal UvrC-binding domain of UvrB"/>
    <property type="match status" value="1"/>
</dbReference>
<keyword evidence="3" id="KW-1185">Reference proteome</keyword>
<dbReference type="RefSeq" id="WP_118648195.1">
    <property type="nucleotide sequence ID" value="NZ_DBFEHX010000019.1"/>
</dbReference>
<feature type="domain" description="UVR" evidence="1">
    <location>
        <begin position="144"/>
        <end position="179"/>
    </location>
</feature>
<dbReference type="AlphaFoldDB" id="A0AAW4W4D8"/>
<dbReference type="Gene3D" id="4.10.860.10">
    <property type="entry name" value="UVR domain"/>
    <property type="match status" value="1"/>
</dbReference>
<dbReference type="InterPro" id="IPR025542">
    <property type="entry name" value="YacH"/>
</dbReference>
<dbReference type="Pfam" id="PF02151">
    <property type="entry name" value="UVR"/>
    <property type="match status" value="1"/>
</dbReference>
<name>A0AAW4W4D8_9FIRM</name>
<proteinExistence type="predicted"/>
<dbReference type="GO" id="GO:1990169">
    <property type="term" value="P:stress response to copper ion"/>
    <property type="evidence" value="ECO:0007669"/>
    <property type="project" value="TreeGrafter"/>
</dbReference>
<gene>
    <name evidence="2" type="ORF">LKD22_11470</name>
</gene>
<dbReference type="GO" id="GO:1990170">
    <property type="term" value="P:stress response to cadmium ion"/>
    <property type="evidence" value="ECO:0007669"/>
    <property type="project" value="TreeGrafter"/>
</dbReference>
<accession>A0AAW4W4D8</accession>
<dbReference type="GO" id="GO:0050897">
    <property type="term" value="F:cobalt ion binding"/>
    <property type="evidence" value="ECO:0007669"/>
    <property type="project" value="TreeGrafter"/>
</dbReference>
<dbReference type="InterPro" id="IPR036876">
    <property type="entry name" value="UVR_dom_sf"/>
</dbReference>
<dbReference type="InterPro" id="IPR001943">
    <property type="entry name" value="UVR_dom"/>
</dbReference>
<dbReference type="PANTHER" id="PTHR38430:SF1">
    <property type="entry name" value="PROTEIN-ARGININE KINASE ACTIVATOR PROTEIN"/>
    <property type="match status" value="1"/>
</dbReference>
<dbReference type="PROSITE" id="PS50151">
    <property type="entry name" value="UVR"/>
    <property type="match status" value="1"/>
</dbReference>
<dbReference type="PIRSF" id="PIRSF015034">
    <property type="entry name" value="YacH"/>
    <property type="match status" value="1"/>
</dbReference>
<sequence length="181" mass="20032">MKCEKCGKNEATMYYKETVNGVTREMHLCPECAQKENLGGAFENAFQSMNHFWSDPFHSFLGGGFGSLWNDMLGEATPTATMLGTERKCPTCGMTESELRRTGRVGCPDCYATFADILNPYVQKIHGATRHIGTAPAAPEQPKADPVADLKAQLKAAVESEDYERAASLRDEIRRMEGEQK</sequence>
<evidence type="ECO:0000259" key="1">
    <source>
        <dbReference type="PROSITE" id="PS50151"/>
    </source>
</evidence>
<dbReference type="GO" id="GO:0046870">
    <property type="term" value="F:cadmium ion binding"/>
    <property type="evidence" value="ECO:0007669"/>
    <property type="project" value="TreeGrafter"/>
</dbReference>